<dbReference type="AlphaFoldDB" id="A0A131XR56"/>
<evidence type="ECO:0000256" key="2">
    <source>
        <dbReference type="ARBA" id="ARBA00031039"/>
    </source>
</evidence>
<dbReference type="PANTHER" id="PTHR20835">
    <property type="entry name" value="E3 UBIQUITIN-PROTEIN LIGASE PPP1R11-RELATED"/>
    <property type="match status" value="1"/>
</dbReference>
<evidence type="ECO:0000256" key="3">
    <source>
        <dbReference type="SAM" id="MobiDB-lite"/>
    </source>
</evidence>
<dbReference type="GO" id="GO:0008157">
    <property type="term" value="F:protein phosphatase 1 binding"/>
    <property type="evidence" value="ECO:0007669"/>
    <property type="project" value="TreeGrafter"/>
</dbReference>
<name>A0A131XR56_IXORI</name>
<sequence>MSQTRVAQVESSQEVNSTDGARIVLKLTRPPATRRQVVWREDTVDNEHLNRRKSKCCCIYRKPREFGESSSDSDDGECDNCRGHKQRARDQPRQAQASGRRVGWSADTVDNEDMGKRKSKCCCIYEKPRAFGESSSDSDDGECDNCRGHVELRRAAPSAD</sequence>
<reference evidence="4" key="1">
    <citation type="submission" date="2016-02" db="EMBL/GenBank/DDBJ databases">
        <title>RNAseq analyses of the midgut from blood- or serum-fed Ixodes ricinus ticks.</title>
        <authorList>
            <person name="Perner J."/>
            <person name="Provaznik J."/>
            <person name="Schrenkova J."/>
            <person name="Urbanova V."/>
            <person name="Ribeiro J.M."/>
            <person name="Kopacek P."/>
        </authorList>
    </citation>
    <scope>NUCLEOTIDE SEQUENCE</scope>
    <source>
        <tissue evidence="4">Gut</tissue>
    </source>
</reference>
<feature type="compositionally biased region" description="Polar residues" evidence="3">
    <location>
        <begin position="1"/>
        <end position="19"/>
    </location>
</feature>
<dbReference type="Pfam" id="PF07491">
    <property type="entry name" value="PPI_Ypi1"/>
    <property type="match status" value="2"/>
</dbReference>
<proteinExistence type="evidence at transcript level"/>
<protein>
    <recommendedName>
        <fullName evidence="1">E3 ubiquitin-protein ligase PPP1R11</fullName>
    </recommendedName>
    <alternativeName>
        <fullName evidence="2">Protein phosphatase 1 regulatory subunit 11</fullName>
    </alternativeName>
</protein>
<organism evidence="4">
    <name type="scientific">Ixodes ricinus</name>
    <name type="common">Common tick</name>
    <name type="synonym">Acarus ricinus</name>
    <dbReference type="NCBI Taxonomy" id="34613"/>
    <lineage>
        <taxon>Eukaryota</taxon>
        <taxon>Metazoa</taxon>
        <taxon>Ecdysozoa</taxon>
        <taxon>Arthropoda</taxon>
        <taxon>Chelicerata</taxon>
        <taxon>Arachnida</taxon>
        <taxon>Acari</taxon>
        <taxon>Parasitiformes</taxon>
        <taxon>Ixodida</taxon>
        <taxon>Ixodoidea</taxon>
        <taxon>Ixodidae</taxon>
        <taxon>Ixodinae</taxon>
        <taxon>Ixodes</taxon>
    </lineage>
</organism>
<dbReference type="InterPro" id="IPR011107">
    <property type="entry name" value="PPI_Ypi1"/>
</dbReference>
<dbReference type="GO" id="GO:0005634">
    <property type="term" value="C:nucleus"/>
    <property type="evidence" value="ECO:0007669"/>
    <property type="project" value="TreeGrafter"/>
</dbReference>
<dbReference type="EMBL" id="GEFM01006053">
    <property type="protein sequence ID" value="JAP69743.1"/>
    <property type="molecule type" value="mRNA"/>
</dbReference>
<evidence type="ECO:0000313" key="4">
    <source>
        <dbReference type="EMBL" id="JAP69743.1"/>
    </source>
</evidence>
<feature type="region of interest" description="Disordered" evidence="3">
    <location>
        <begin position="65"/>
        <end position="116"/>
    </location>
</feature>
<dbReference type="PANTHER" id="PTHR20835:SF0">
    <property type="entry name" value="E3 UBIQUITIN-PROTEIN LIGASE PPP1R11"/>
    <property type="match status" value="1"/>
</dbReference>
<dbReference type="GO" id="GO:0004865">
    <property type="term" value="F:protein serine/threonine phosphatase inhibitor activity"/>
    <property type="evidence" value="ECO:0007669"/>
    <property type="project" value="InterPro"/>
</dbReference>
<accession>A0A131XR56</accession>
<feature type="region of interest" description="Disordered" evidence="3">
    <location>
        <begin position="1"/>
        <end position="22"/>
    </location>
</feature>
<evidence type="ECO:0000256" key="1">
    <source>
        <dbReference type="ARBA" id="ARBA00021994"/>
    </source>
</evidence>